<accession>A0A497JGV0</accession>
<dbReference type="SUPFAM" id="SSF55608">
    <property type="entry name" value="Homing endonucleases"/>
    <property type="match status" value="1"/>
</dbReference>
<dbReference type="Proteomes" id="UP000277633">
    <property type="component" value="Unassembled WGS sequence"/>
</dbReference>
<dbReference type="GO" id="GO:0004519">
    <property type="term" value="F:endonuclease activity"/>
    <property type="evidence" value="ECO:0007669"/>
    <property type="project" value="InterPro"/>
</dbReference>
<gene>
    <name evidence="2" type="ORF">DRO07_02275</name>
</gene>
<protein>
    <recommendedName>
        <fullName evidence="1">DOD-type homing endonuclease domain-containing protein</fullName>
    </recommendedName>
</protein>
<evidence type="ECO:0000313" key="2">
    <source>
        <dbReference type="EMBL" id="RLG69485.1"/>
    </source>
</evidence>
<dbReference type="InterPro" id="IPR027434">
    <property type="entry name" value="Homing_endonucl"/>
</dbReference>
<feature type="domain" description="DOD-type homing endonuclease" evidence="1">
    <location>
        <begin position="56"/>
        <end position="114"/>
    </location>
</feature>
<evidence type="ECO:0000313" key="3">
    <source>
        <dbReference type="Proteomes" id="UP000277633"/>
    </source>
</evidence>
<dbReference type="PROSITE" id="PS50819">
    <property type="entry name" value="INTEIN_ENDONUCLEASE"/>
    <property type="match status" value="1"/>
</dbReference>
<organism evidence="2 3">
    <name type="scientific">Candidatus Iainarchaeum sp</name>
    <dbReference type="NCBI Taxonomy" id="3101447"/>
    <lineage>
        <taxon>Archaea</taxon>
        <taxon>Candidatus Iainarchaeota</taxon>
        <taxon>Candidatus Iainarchaeia</taxon>
        <taxon>Candidatus Iainarchaeales</taxon>
        <taxon>Candidatus Iainarchaeaceae</taxon>
        <taxon>Candidatus Iainarchaeum</taxon>
    </lineage>
</organism>
<sequence length="136" mass="15831">MLSVVKPKFVELFGVTPKIRKGSSNQIHCRIYSKDIFLFLSEDIGFPIGRKKNKLRVPSFIFKNKELSKAYIRGLFDTDGSIFRHHRFSAKIEITSHSQKFRKDIIRLLIRLGFKPIEINTHIRVGANQKLIVSFQ</sequence>
<dbReference type="InterPro" id="IPR004860">
    <property type="entry name" value="LAGLIDADG_dom"/>
</dbReference>
<proteinExistence type="predicted"/>
<dbReference type="Gene3D" id="3.10.28.10">
    <property type="entry name" value="Homing endonucleases"/>
    <property type="match status" value="1"/>
</dbReference>
<evidence type="ECO:0000259" key="1">
    <source>
        <dbReference type="PROSITE" id="PS50819"/>
    </source>
</evidence>
<name>A0A497JGV0_9ARCH</name>
<comment type="caution">
    <text evidence="2">The sequence shown here is derived from an EMBL/GenBank/DDBJ whole genome shotgun (WGS) entry which is preliminary data.</text>
</comment>
<dbReference type="Pfam" id="PF14528">
    <property type="entry name" value="LAGLIDADG_3"/>
    <property type="match status" value="1"/>
</dbReference>
<dbReference type="AlphaFoldDB" id="A0A497JGV0"/>
<reference evidence="2 3" key="1">
    <citation type="submission" date="2018-06" db="EMBL/GenBank/DDBJ databases">
        <title>Extensive metabolic versatility and redundancy in microbially diverse, dynamic hydrothermal sediments.</title>
        <authorList>
            <person name="Dombrowski N."/>
            <person name="Teske A."/>
            <person name="Baker B.J."/>
        </authorList>
    </citation>
    <scope>NUCLEOTIDE SEQUENCE [LARGE SCALE GENOMIC DNA]</scope>
    <source>
        <strain evidence="2">B9_G13</strain>
    </source>
</reference>
<dbReference type="EMBL" id="QMWO01000075">
    <property type="protein sequence ID" value="RLG69485.1"/>
    <property type="molecule type" value="Genomic_DNA"/>
</dbReference>
<dbReference type="InterPro" id="IPR004042">
    <property type="entry name" value="Intein_endonuc_central"/>
</dbReference>